<dbReference type="Proteomes" id="UP001597327">
    <property type="component" value="Unassembled WGS sequence"/>
</dbReference>
<feature type="region of interest" description="Disordered" evidence="1">
    <location>
        <begin position="19"/>
        <end position="40"/>
    </location>
</feature>
<gene>
    <name evidence="2" type="ORF">ACFSC7_11175</name>
</gene>
<reference evidence="3" key="1">
    <citation type="journal article" date="2019" name="Int. J. Syst. Evol. Microbiol.">
        <title>The Global Catalogue of Microorganisms (GCM) 10K type strain sequencing project: providing services to taxonomists for standard genome sequencing and annotation.</title>
        <authorList>
            <consortium name="The Broad Institute Genomics Platform"/>
            <consortium name="The Broad Institute Genome Sequencing Center for Infectious Disease"/>
            <person name="Wu L."/>
            <person name="Ma J."/>
        </authorList>
    </citation>
    <scope>NUCLEOTIDE SEQUENCE [LARGE SCALE GENOMIC DNA]</scope>
    <source>
        <strain evidence="3">JCM 3369</strain>
    </source>
</reference>
<evidence type="ECO:0000313" key="3">
    <source>
        <dbReference type="Proteomes" id="UP001597327"/>
    </source>
</evidence>
<dbReference type="RefSeq" id="WP_280115342.1">
    <property type="nucleotide sequence ID" value="NZ_JBHUFA010000004.1"/>
</dbReference>
<keyword evidence="3" id="KW-1185">Reference proteome</keyword>
<proteinExistence type="predicted"/>
<organism evidence="2 3">
    <name type="scientific">Roseibium aestuarii</name>
    <dbReference type="NCBI Taxonomy" id="2600299"/>
    <lineage>
        <taxon>Bacteria</taxon>
        <taxon>Pseudomonadati</taxon>
        <taxon>Pseudomonadota</taxon>
        <taxon>Alphaproteobacteria</taxon>
        <taxon>Hyphomicrobiales</taxon>
        <taxon>Stappiaceae</taxon>
        <taxon>Roseibium</taxon>
    </lineage>
</organism>
<dbReference type="EMBL" id="JBHUFA010000004">
    <property type="protein sequence ID" value="MFD1696078.1"/>
    <property type="molecule type" value="Genomic_DNA"/>
</dbReference>
<comment type="caution">
    <text evidence="2">The sequence shown here is derived from an EMBL/GenBank/DDBJ whole genome shotgun (WGS) entry which is preliminary data.</text>
</comment>
<protein>
    <submittedName>
        <fullName evidence="2">Uncharacterized protein</fullName>
    </submittedName>
</protein>
<evidence type="ECO:0000313" key="2">
    <source>
        <dbReference type="EMBL" id="MFD1696078.1"/>
    </source>
</evidence>
<name>A0ABW4JY61_9HYPH</name>
<sequence>MISSLVTTRVQSDGRILHALTGSPPSGADAFHVRSSSTGQ</sequence>
<evidence type="ECO:0000256" key="1">
    <source>
        <dbReference type="SAM" id="MobiDB-lite"/>
    </source>
</evidence>
<accession>A0ABW4JY61</accession>